<dbReference type="EMBL" id="JAACNO010001745">
    <property type="protein sequence ID" value="KAF4137810.1"/>
    <property type="molecule type" value="Genomic_DNA"/>
</dbReference>
<dbReference type="Gene3D" id="3.40.50.300">
    <property type="entry name" value="P-loop containing nucleotide triphosphate hydrolases"/>
    <property type="match status" value="1"/>
</dbReference>
<dbReference type="Gene3D" id="1.10.1420.10">
    <property type="match status" value="2"/>
</dbReference>
<dbReference type="GO" id="GO:0140664">
    <property type="term" value="F:ATP-dependent DNA damage sensor activity"/>
    <property type="evidence" value="ECO:0007669"/>
    <property type="project" value="InterPro"/>
</dbReference>
<comment type="similarity">
    <text evidence="1">Belongs to the DNA mismatch repair MutS family.</text>
</comment>
<evidence type="ECO:0000256" key="4">
    <source>
        <dbReference type="ARBA" id="ARBA00023125"/>
    </source>
</evidence>
<dbReference type="InterPro" id="IPR027417">
    <property type="entry name" value="P-loop_NTPase"/>
</dbReference>
<dbReference type="Proteomes" id="UP000704712">
    <property type="component" value="Unassembled WGS sequence"/>
</dbReference>
<dbReference type="GO" id="GO:0006298">
    <property type="term" value="P:mismatch repair"/>
    <property type="evidence" value="ECO:0007669"/>
    <property type="project" value="InterPro"/>
</dbReference>
<dbReference type="EMBL" id="WSZM01000106">
    <property type="protein sequence ID" value="KAF4042078.1"/>
    <property type="molecule type" value="Genomic_DNA"/>
</dbReference>
<dbReference type="InterPro" id="IPR011184">
    <property type="entry name" value="DNA_mismatch_repair_Msh2"/>
</dbReference>
<dbReference type="Pfam" id="PF05192">
    <property type="entry name" value="MutS_III"/>
    <property type="match status" value="1"/>
</dbReference>
<dbReference type="GO" id="GO:0030983">
    <property type="term" value="F:mismatched DNA binding"/>
    <property type="evidence" value="ECO:0007669"/>
    <property type="project" value="InterPro"/>
</dbReference>
<dbReference type="SUPFAM" id="SSF52540">
    <property type="entry name" value="P-loop containing nucleoside triphosphate hydrolases"/>
    <property type="match status" value="1"/>
</dbReference>
<evidence type="ECO:0000313" key="8">
    <source>
        <dbReference type="EMBL" id="KAF4042078.1"/>
    </source>
</evidence>
<keyword evidence="4" id="KW-0238">DNA-binding</keyword>
<dbReference type="FunFam" id="3.40.50.300:FF:000870">
    <property type="entry name" value="MutS protein homolog 4"/>
    <property type="match status" value="1"/>
</dbReference>
<evidence type="ECO:0000256" key="3">
    <source>
        <dbReference type="ARBA" id="ARBA00022840"/>
    </source>
</evidence>
<evidence type="ECO:0000256" key="5">
    <source>
        <dbReference type="ARBA" id="ARBA00023254"/>
    </source>
</evidence>
<dbReference type="InterPro" id="IPR007696">
    <property type="entry name" value="DNA_mismatch_repair_MutS_core"/>
</dbReference>
<dbReference type="PIRSF" id="PIRSF005813">
    <property type="entry name" value="MSH2"/>
    <property type="match status" value="1"/>
</dbReference>
<dbReference type="Gene3D" id="3.30.420.110">
    <property type="entry name" value="MutS, connector domain"/>
    <property type="match status" value="1"/>
</dbReference>
<reference evidence="8" key="1">
    <citation type="submission" date="2020-04" db="EMBL/GenBank/DDBJ databases">
        <title>Hybrid Assembly of Korean Phytophthora infestans isolates.</title>
        <authorList>
            <person name="Prokchorchik M."/>
            <person name="Lee Y."/>
            <person name="Seo J."/>
            <person name="Cho J.-H."/>
            <person name="Park Y.-E."/>
            <person name="Jang D.-C."/>
            <person name="Im J.-S."/>
            <person name="Choi J.-G."/>
            <person name="Park H.-J."/>
            <person name="Lee G.-B."/>
            <person name="Lee Y.-G."/>
            <person name="Hong S.-Y."/>
            <person name="Cho K."/>
            <person name="Sohn K.H."/>
        </authorList>
    </citation>
    <scope>NUCLEOTIDE SEQUENCE</scope>
    <source>
        <strain evidence="8">KR_1_A1</strain>
        <strain evidence="9">KR_2_A2</strain>
    </source>
</reference>
<dbReference type="InterPro" id="IPR007861">
    <property type="entry name" value="DNA_mismatch_repair_MutS_clamp"/>
</dbReference>
<dbReference type="AlphaFoldDB" id="A0A833WHC0"/>
<proteinExistence type="inferred from homology"/>
<dbReference type="PANTHER" id="PTHR11361:SF21">
    <property type="entry name" value="MUTS PROTEIN HOMOLOG 4"/>
    <property type="match status" value="1"/>
</dbReference>
<dbReference type="InterPro" id="IPR007860">
    <property type="entry name" value="DNA_mmatch_repair_MutS_con_dom"/>
</dbReference>
<dbReference type="Pfam" id="PF05190">
    <property type="entry name" value="MutS_IV"/>
    <property type="match status" value="1"/>
</dbReference>
<dbReference type="SMART" id="SM00533">
    <property type="entry name" value="MUTSd"/>
    <property type="match status" value="1"/>
</dbReference>
<dbReference type="GO" id="GO:0007131">
    <property type="term" value="P:reciprocal meiotic recombination"/>
    <property type="evidence" value="ECO:0007669"/>
    <property type="project" value="TreeGrafter"/>
</dbReference>
<gene>
    <name evidence="8" type="ORF">GN244_ATG05443</name>
    <name evidence="9" type="ORF">GN958_ATG12763</name>
</gene>
<dbReference type="InterPro" id="IPR045076">
    <property type="entry name" value="MutS"/>
</dbReference>
<feature type="region of interest" description="Disordered" evidence="6">
    <location>
        <begin position="771"/>
        <end position="790"/>
    </location>
</feature>
<organism evidence="8 10">
    <name type="scientific">Phytophthora infestans</name>
    <name type="common">Potato late blight agent</name>
    <name type="synonym">Botrytis infestans</name>
    <dbReference type="NCBI Taxonomy" id="4787"/>
    <lineage>
        <taxon>Eukaryota</taxon>
        <taxon>Sar</taxon>
        <taxon>Stramenopiles</taxon>
        <taxon>Oomycota</taxon>
        <taxon>Peronosporomycetes</taxon>
        <taxon>Peronosporales</taxon>
        <taxon>Peronosporaceae</taxon>
        <taxon>Phytophthora</taxon>
    </lineage>
</organism>
<keyword evidence="5" id="KW-0469">Meiosis</keyword>
<dbReference type="Pfam" id="PF05188">
    <property type="entry name" value="MutS_II"/>
    <property type="match status" value="1"/>
</dbReference>
<accession>A0A833WHC0</accession>
<feature type="compositionally biased region" description="Polar residues" evidence="6">
    <location>
        <begin position="780"/>
        <end position="790"/>
    </location>
</feature>
<dbReference type="PROSITE" id="PS00486">
    <property type="entry name" value="DNA_MISMATCH_REPAIR_2"/>
    <property type="match status" value="1"/>
</dbReference>
<dbReference type="GO" id="GO:0005524">
    <property type="term" value="F:ATP binding"/>
    <property type="evidence" value="ECO:0007669"/>
    <property type="project" value="UniProtKB-KW"/>
</dbReference>
<dbReference type="PANTHER" id="PTHR11361">
    <property type="entry name" value="DNA MISMATCH REPAIR PROTEIN MUTS FAMILY MEMBER"/>
    <property type="match status" value="1"/>
</dbReference>
<dbReference type="GO" id="GO:0005634">
    <property type="term" value="C:nucleus"/>
    <property type="evidence" value="ECO:0007669"/>
    <property type="project" value="TreeGrafter"/>
</dbReference>
<sequence>MEDAAPPRVELNERTVKRPRFTVPPPDGAVAFATAARPTSFLSSRGGSRGSTSTEINTRASFLIAAVAENRAREIGICAIDLVSPHELLLWTIIDSHSYVDTIALLKAYQPVEILVVETFKPHKINEEISKRFTGSDCRIVPVARKYFDQTKGAEDIKRVMANNVDINIGRNYVAMASVACIMKYIEYIQGVYIAESSMKVVLSPSTRKLLMDQATISSLELVQGTRGRKDNLSVYKMLNNAQTSAGNRLLRSTILQPTRHLKTIQARQEVIGIFLDNPAWFFDVQEELRGFVDLDRLLSQLVFVPKVITPRVSRIAIGSVIALKHTLDCLPRLVTSLETTSIKLDRPCPLLNSVIQSLRDERFAGIKKDIERVVNDRVKICQPAAQKRIQECFAVRAGVDGMLDVARRTYLDTIEKIHEIVHMYKENLGIPMRLNYTARRGYHLAIPVNVKDLPASFIERVAAKTVICCSTRALVSLNVRLNEALTAVYKLSNDVIQQLLDKVRPRASTMHAMVESIALLDMLLSFVNVVALSPPDQPYTRPTVTEHGNMIIKKGRHPLVERVLKDQAYIPSNSFFDPVSTFHIVTGPNCAGKSTYLRATALITIMAQMGCYVPASEAIIPIRDRICTRFGTSDDMEENASTFAVEMTETAFILEASTPKSLILIDELGRGTSNDEGAAIAWSIAEEIIDRGSYTCFATHYHQLNRLAQMYPRCRCYHMGTESNTSSVSFRYILKDGPFPSTGMYGIKTAALCGLPAELIREAERTYEKLRSDREAAETATNQDSATNDTSKINRNLLHHLYALRYADLDNAGLRRQLQYLRNRFLVPATESE</sequence>
<keyword evidence="2" id="KW-0547">Nucleotide-binding</keyword>
<evidence type="ECO:0000256" key="1">
    <source>
        <dbReference type="ARBA" id="ARBA00006271"/>
    </source>
</evidence>
<dbReference type="Proteomes" id="UP000602510">
    <property type="component" value="Unassembled WGS sequence"/>
</dbReference>
<keyword evidence="10" id="KW-1185">Reference proteome</keyword>
<dbReference type="InterPro" id="IPR000432">
    <property type="entry name" value="DNA_mismatch_repair_MutS_C"/>
</dbReference>
<dbReference type="InterPro" id="IPR036678">
    <property type="entry name" value="MutS_con_dom_sf"/>
</dbReference>
<dbReference type="InterPro" id="IPR036187">
    <property type="entry name" value="DNA_mismatch_repair_MutS_sf"/>
</dbReference>
<evidence type="ECO:0000313" key="10">
    <source>
        <dbReference type="Proteomes" id="UP000602510"/>
    </source>
</evidence>
<dbReference type="SUPFAM" id="SSF48334">
    <property type="entry name" value="DNA repair protein MutS, domain III"/>
    <property type="match status" value="1"/>
</dbReference>
<dbReference type="SMART" id="SM00534">
    <property type="entry name" value="MUTSac"/>
    <property type="match status" value="1"/>
</dbReference>
<name>A0A833WHC0_PHYIN</name>
<feature type="domain" description="DNA mismatch repair proteins mutS family" evidence="7">
    <location>
        <begin position="662"/>
        <end position="678"/>
    </location>
</feature>
<keyword evidence="3" id="KW-0067">ATP-binding</keyword>
<evidence type="ECO:0000256" key="2">
    <source>
        <dbReference type="ARBA" id="ARBA00022741"/>
    </source>
</evidence>
<evidence type="ECO:0000256" key="6">
    <source>
        <dbReference type="SAM" id="MobiDB-lite"/>
    </source>
</evidence>
<comment type="caution">
    <text evidence="8">The sequence shown here is derived from an EMBL/GenBank/DDBJ whole genome shotgun (WGS) entry which is preliminary data.</text>
</comment>
<protein>
    <submittedName>
        <fullName evidence="8">MutS domain V</fullName>
    </submittedName>
</protein>
<evidence type="ECO:0000259" key="7">
    <source>
        <dbReference type="PROSITE" id="PS00486"/>
    </source>
</evidence>
<evidence type="ECO:0000313" key="9">
    <source>
        <dbReference type="EMBL" id="KAF4137810.1"/>
    </source>
</evidence>
<dbReference type="Pfam" id="PF00488">
    <property type="entry name" value="MutS_V"/>
    <property type="match status" value="1"/>
</dbReference>